<evidence type="ECO:0000313" key="5">
    <source>
        <dbReference type="EMBL" id="VWO95294.1"/>
    </source>
</evidence>
<evidence type="ECO:0000256" key="2">
    <source>
        <dbReference type="RuleBase" id="RU000682"/>
    </source>
</evidence>
<evidence type="ECO:0000256" key="3">
    <source>
        <dbReference type="SAM" id="MobiDB-lite"/>
    </source>
</evidence>
<evidence type="ECO:0000256" key="1">
    <source>
        <dbReference type="PROSITE-ProRule" id="PRU00108"/>
    </source>
</evidence>
<reference evidence="5" key="1">
    <citation type="submission" date="2019-10" db="EMBL/GenBank/DDBJ databases">
        <authorList>
            <person name="Nor Muhammad N."/>
        </authorList>
    </citation>
    <scope>NUCLEOTIDE SEQUENCE</scope>
</reference>
<keyword evidence="1 2" id="KW-0238">DNA-binding</keyword>
<dbReference type="AlphaFoldDB" id="A0A5K1JTJ6"/>
<dbReference type="GO" id="GO:0003677">
    <property type="term" value="F:DNA binding"/>
    <property type="evidence" value="ECO:0007669"/>
    <property type="project" value="UniProtKB-UniRule"/>
</dbReference>
<organism evidence="5">
    <name type="scientific">Ganoderma boninense</name>
    <dbReference type="NCBI Taxonomy" id="34458"/>
    <lineage>
        <taxon>Eukaryota</taxon>
        <taxon>Fungi</taxon>
        <taxon>Dikarya</taxon>
        <taxon>Basidiomycota</taxon>
        <taxon>Agaricomycotina</taxon>
        <taxon>Agaricomycetes</taxon>
        <taxon>Polyporales</taxon>
        <taxon>Polyporaceae</taxon>
        <taxon>Ganoderma</taxon>
    </lineage>
</organism>
<dbReference type="GO" id="GO:0005634">
    <property type="term" value="C:nucleus"/>
    <property type="evidence" value="ECO:0007669"/>
    <property type="project" value="UniProtKB-SubCell"/>
</dbReference>
<feature type="domain" description="Homeobox" evidence="4">
    <location>
        <begin position="186"/>
        <end position="245"/>
    </location>
</feature>
<feature type="compositionally biased region" description="Low complexity" evidence="3">
    <location>
        <begin position="97"/>
        <end position="109"/>
    </location>
</feature>
<dbReference type="PROSITE" id="PS50071">
    <property type="entry name" value="HOMEOBOX_2"/>
    <property type="match status" value="1"/>
</dbReference>
<sequence length="245" mass="27398">MASTTAPYSYPSPHQPYGNLNASLHPDHISEYSSLAAWHGGHPPVYPPQARGKLAPLQPPRPPSSHPSSESSDPYPPPVPERNRQLGVPSSATVPHSSRPLNNTTTSRSSLKKTKQSGAQLQWVAYSPSESTRQPWPNANPSTCVCGASFNAPRERERHWRAYKCGSAAPLQPAAAAADLFAIPGKYGRQKAHEVDKKWLAVLLEKFEENPYPSKEVRTELAWKMRVPRYAVDNWFWWEREAREM</sequence>
<dbReference type="EMBL" id="LR724684">
    <property type="protein sequence ID" value="VWO95294.1"/>
    <property type="molecule type" value="Genomic_DNA"/>
</dbReference>
<proteinExistence type="predicted"/>
<dbReference type="InterPro" id="IPR001356">
    <property type="entry name" value="HD"/>
</dbReference>
<accession>A0A5K1JTJ6</accession>
<dbReference type="SUPFAM" id="SSF46689">
    <property type="entry name" value="Homeodomain-like"/>
    <property type="match status" value="1"/>
</dbReference>
<protein>
    <recommendedName>
        <fullName evidence="4">Homeobox domain-containing protein</fullName>
    </recommendedName>
</protein>
<comment type="subcellular location">
    <subcellularLocation>
        <location evidence="1 2">Nucleus</location>
    </subcellularLocation>
</comment>
<keyword evidence="1 2" id="KW-0371">Homeobox</keyword>
<dbReference type="Pfam" id="PF00046">
    <property type="entry name" value="Homeodomain"/>
    <property type="match status" value="1"/>
</dbReference>
<feature type="region of interest" description="Disordered" evidence="3">
    <location>
        <begin position="1"/>
        <end position="119"/>
    </location>
</feature>
<dbReference type="Gene3D" id="1.10.10.60">
    <property type="entry name" value="Homeodomain-like"/>
    <property type="match status" value="1"/>
</dbReference>
<gene>
    <name evidence="5" type="primary">G4N5N3</name>
</gene>
<keyword evidence="1 2" id="KW-0539">Nucleus</keyword>
<dbReference type="InterPro" id="IPR009057">
    <property type="entry name" value="Homeodomain-like_sf"/>
</dbReference>
<name>A0A5K1JTJ6_9APHY</name>
<dbReference type="CDD" id="cd00086">
    <property type="entry name" value="homeodomain"/>
    <property type="match status" value="1"/>
</dbReference>
<evidence type="ECO:0000259" key="4">
    <source>
        <dbReference type="PROSITE" id="PS50071"/>
    </source>
</evidence>